<sequence length="204" mass="21286">METGVRVVGSGQVSGTPDVLRVTFSVEHAEVDVAAAVAKVSERTDAVVAALRAQGVDRGQLATSAVNVYQDYREPGAPTAYRAAHTIQVETRDLTGFGGLLNAAVGAAGNDLGLHGMQFDIADKSALLVQARELAFQQAREKAEHLAGLAGYSLGGVTTVSETHSPDGIPVVRLQASKAYESSLSITPGEHTVEVSLQVTFSWA</sequence>
<keyword evidence="2" id="KW-1185">Reference proteome</keyword>
<dbReference type="PANTHER" id="PTHR34387:SF1">
    <property type="entry name" value="PERIPLASMIC IMMUNOGENIC PROTEIN"/>
    <property type="match status" value="1"/>
</dbReference>
<accession>A0ABS4UE12</accession>
<organism evidence="1 2">
    <name type="scientific">Kribbella aluminosa</name>
    <dbReference type="NCBI Taxonomy" id="416017"/>
    <lineage>
        <taxon>Bacteria</taxon>
        <taxon>Bacillati</taxon>
        <taxon>Actinomycetota</taxon>
        <taxon>Actinomycetes</taxon>
        <taxon>Propionibacteriales</taxon>
        <taxon>Kribbellaceae</taxon>
        <taxon>Kribbella</taxon>
    </lineage>
</organism>
<dbReference type="Proteomes" id="UP000755585">
    <property type="component" value="Unassembled WGS sequence"/>
</dbReference>
<proteinExistence type="predicted"/>
<reference evidence="1 2" key="1">
    <citation type="submission" date="2021-03" db="EMBL/GenBank/DDBJ databases">
        <title>Sequencing the genomes of 1000 actinobacteria strains.</title>
        <authorList>
            <person name="Klenk H.-P."/>
        </authorList>
    </citation>
    <scope>NUCLEOTIDE SEQUENCE [LARGE SCALE GENOMIC DNA]</scope>
    <source>
        <strain evidence="1 2">DSM 18824</strain>
    </source>
</reference>
<dbReference type="InterPro" id="IPR052022">
    <property type="entry name" value="26kDa_periplasmic_antigen"/>
</dbReference>
<dbReference type="InterPro" id="IPR007497">
    <property type="entry name" value="SIMPL/DUF541"/>
</dbReference>
<gene>
    <name evidence="1" type="ORF">JOF29_000972</name>
</gene>
<evidence type="ECO:0000313" key="1">
    <source>
        <dbReference type="EMBL" id="MBP2349889.1"/>
    </source>
</evidence>
<dbReference type="EMBL" id="JAGINT010000001">
    <property type="protein sequence ID" value="MBP2349889.1"/>
    <property type="molecule type" value="Genomic_DNA"/>
</dbReference>
<dbReference type="PANTHER" id="PTHR34387">
    <property type="entry name" value="SLR1258 PROTEIN"/>
    <property type="match status" value="1"/>
</dbReference>
<dbReference type="Pfam" id="PF04402">
    <property type="entry name" value="SIMPL"/>
    <property type="match status" value="1"/>
</dbReference>
<protein>
    <submittedName>
        <fullName evidence="1">Uncharacterized protein YggE</fullName>
    </submittedName>
</protein>
<name>A0ABS4UE12_9ACTN</name>
<evidence type="ECO:0000313" key="2">
    <source>
        <dbReference type="Proteomes" id="UP000755585"/>
    </source>
</evidence>
<dbReference type="Gene3D" id="3.30.70.2970">
    <property type="entry name" value="Protein of unknown function (DUF541), domain 2"/>
    <property type="match status" value="1"/>
</dbReference>
<dbReference type="Gene3D" id="3.30.110.170">
    <property type="entry name" value="Protein of unknown function (DUF541), domain 1"/>
    <property type="match status" value="1"/>
</dbReference>
<dbReference type="RefSeq" id="WP_209693021.1">
    <property type="nucleotide sequence ID" value="NZ_BAAAVU010000016.1"/>
</dbReference>
<comment type="caution">
    <text evidence="1">The sequence shown here is derived from an EMBL/GenBank/DDBJ whole genome shotgun (WGS) entry which is preliminary data.</text>
</comment>